<name>A0ABD2HZE5_HETSC</name>
<evidence type="ECO:0000256" key="1">
    <source>
        <dbReference type="SAM" id="MobiDB-lite"/>
    </source>
</evidence>
<dbReference type="Proteomes" id="UP001620645">
    <property type="component" value="Unassembled WGS sequence"/>
</dbReference>
<evidence type="ECO:0000256" key="2">
    <source>
        <dbReference type="SAM" id="Phobius"/>
    </source>
</evidence>
<gene>
    <name evidence="3" type="ORF">niasHS_016581</name>
</gene>
<organism evidence="3 4">
    <name type="scientific">Heterodera schachtii</name>
    <name type="common">Sugarbeet cyst nematode worm</name>
    <name type="synonym">Tylenchus schachtii</name>
    <dbReference type="NCBI Taxonomy" id="97005"/>
    <lineage>
        <taxon>Eukaryota</taxon>
        <taxon>Metazoa</taxon>
        <taxon>Ecdysozoa</taxon>
        <taxon>Nematoda</taxon>
        <taxon>Chromadorea</taxon>
        <taxon>Rhabditida</taxon>
        <taxon>Tylenchina</taxon>
        <taxon>Tylenchomorpha</taxon>
        <taxon>Tylenchoidea</taxon>
        <taxon>Heteroderidae</taxon>
        <taxon>Heteroderinae</taxon>
        <taxon>Heterodera</taxon>
    </lineage>
</organism>
<dbReference type="AlphaFoldDB" id="A0ABD2HZE5"/>
<feature type="transmembrane region" description="Helical" evidence="2">
    <location>
        <begin position="96"/>
        <end position="124"/>
    </location>
</feature>
<feature type="compositionally biased region" description="Basic and acidic residues" evidence="1">
    <location>
        <begin position="139"/>
        <end position="155"/>
    </location>
</feature>
<feature type="compositionally biased region" description="Basic and acidic residues" evidence="1">
    <location>
        <begin position="187"/>
        <end position="198"/>
    </location>
</feature>
<keyword evidence="4" id="KW-1185">Reference proteome</keyword>
<evidence type="ECO:0000313" key="3">
    <source>
        <dbReference type="EMBL" id="KAL3070230.1"/>
    </source>
</evidence>
<reference evidence="3 4" key="1">
    <citation type="submission" date="2024-10" db="EMBL/GenBank/DDBJ databases">
        <authorList>
            <person name="Kim D."/>
        </authorList>
    </citation>
    <scope>NUCLEOTIDE SEQUENCE [LARGE SCALE GENOMIC DNA]</scope>
    <source>
        <strain evidence="3">Taebaek</strain>
    </source>
</reference>
<keyword evidence="2" id="KW-0472">Membrane</keyword>
<feature type="compositionally biased region" description="Low complexity" evidence="1">
    <location>
        <begin position="156"/>
        <end position="168"/>
    </location>
</feature>
<protein>
    <submittedName>
        <fullName evidence="3">Uncharacterized protein</fullName>
    </submittedName>
</protein>
<keyword evidence="2" id="KW-0812">Transmembrane</keyword>
<feature type="region of interest" description="Disordered" evidence="1">
    <location>
        <begin position="139"/>
        <end position="198"/>
    </location>
</feature>
<dbReference type="EMBL" id="JBICCN010000416">
    <property type="protein sequence ID" value="KAL3070230.1"/>
    <property type="molecule type" value="Genomic_DNA"/>
</dbReference>
<evidence type="ECO:0000313" key="4">
    <source>
        <dbReference type="Proteomes" id="UP001620645"/>
    </source>
</evidence>
<feature type="compositionally biased region" description="Polar residues" evidence="1">
    <location>
        <begin position="177"/>
        <end position="186"/>
    </location>
</feature>
<proteinExistence type="predicted"/>
<keyword evidence="2" id="KW-1133">Transmembrane helix</keyword>
<comment type="caution">
    <text evidence="3">The sequence shown here is derived from an EMBL/GenBank/DDBJ whole genome shotgun (WGS) entry which is preliminary data.</text>
</comment>
<sequence length="198" mass="21784">MNAIVCAIVISVIFGAIVEGGIMRMPMDSEKLMMSPELSKEQKEFNKLMVEKLADWYKGGDEQIQKENTEETAKTLCPFSYNELPQNTEELSKANLSVYICIEAKMIILNQLLFAFIVVMNLAIGDSSTTTDKFQDVKEAAKEAGKKPKCQDGTKEPTTATPPTSTDPSHGEEGGEATTSFITSNYAHDEATEKPTEN</sequence>
<accession>A0ABD2HZE5</accession>